<evidence type="ECO:0000256" key="1">
    <source>
        <dbReference type="ARBA" id="ARBA00022670"/>
    </source>
</evidence>
<dbReference type="SUPFAM" id="SSF53474">
    <property type="entry name" value="alpha/beta-Hydrolases"/>
    <property type="match status" value="1"/>
</dbReference>
<name>A0ABQ0E005_9PORP</name>
<feature type="domain" description="Peptidase S9 prolyl oligopeptidase catalytic" evidence="3">
    <location>
        <begin position="545"/>
        <end position="741"/>
    </location>
</feature>
<keyword evidence="1" id="KW-0645">Protease</keyword>
<dbReference type="PROSITE" id="PS00708">
    <property type="entry name" value="PRO_ENDOPEP_SER"/>
    <property type="match status" value="1"/>
</dbReference>
<gene>
    <name evidence="5" type="ORF">Tsumi_01440</name>
</gene>
<dbReference type="Pfam" id="PF00326">
    <property type="entry name" value="Peptidase_S9"/>
    <property type="match status" value="1"/>
</dbReference>
<dbReference type="InterPro" id="IPR050278">
    <property type="entry name" value="Serine_Prot_S9B/DPPIV"/>
</dbReference>
<dbReference type="Proteomes" id="UP001628220">
    <property type="component" value="Unassembled WGS sequence"/>
</dbReference>
<dbReference type="PANTHER" id="PTHR11731:SF193">
    <property type="entry name" value="DIPEPTIDYL PEPTIDASE 9"/>
    <property type="match status" value="1"/>
</dbReference>
<dbReference type="InterPro" id="IPR029058">
    <property type="entry name" value="AB_hydrolase_fold"/>
</dbReference>
<evidence type="ECO:0000313" key="5">
    <source>
        <dbReference type="EMBL" id="GAB1251040.1"/>
    </source>
</evidence>
<dbReference type="PANTHER" id="PTHR11731">
    <property type="entry name" value="PROTEASE FAMILY S9B,C DIPEPTIDYL-PEPTIDASE IV-RELATED"/>
    <property type="match status" value="1"/>
</dbReference>
<dbReference type="InterPro" id="IPR002471">
    <property type="entry name" value="Pept_S9_AS"/>
</dbReference>
<protein>
    <submittedName>
        <fullName evidence="5">S9 family peptidase</fullName>
    </submittedName>
</protein>
<dbReference type="RefSeq" id="WP_411914856.1">
    <property type="nucleotide sequence ID" value="NZ_BAAFSF010000001.1"/>
</dbReference>
<dbReference type="EMBL" id="BAAFSF010000001">
    <property type="protein sequence ID" value="GAB1251040.1"/>
    <property type="molecule type" value="Genomic_DNA"/>
</dbReference>
<dbReference type="Gene3D" id="2.140.10.30">
    <property type="entry name" value="Dipeptidylpeptidase IV, N-terminal domain"/>
    <property type="match status" value="1"/>
</dbReference>
<evidence type="ECO:0000259" key="3">
    <source>
        <dbReference type="Pfam" id="PF00326"/>
    </source>
</evidence>
<evidence type="ECO:0000256" key="2">
    <source>
        <dbReference type="ARBA" id="ARBA00022801"/>
    </source>
</evidence>
<keyword evidence="6" id="KW-1185">Reference proteome</keyword>
<dbReference type="Pfam" id="PF00930">
    <property type="entry name" value="DPPIV_N"/>
    <property type="match status" value="1"/>
</dbReference>
<organism evidence="5 6">
    <name type="scientific">Porphyromonas miyakawae</name>
    <dbReference type="NCBI Taxonomy" id="3137470"/>
    <lineage>
        <taxon>Bacteria</taxon>
        <taxon>Pseudomonadati</taxon>
        <taxon>Bacteroidota</taxon>
        <taxon>Bacteroidia</taxon>
        <taxon>Bacteroidales</taxon>
        <taxon>Porphyromonadaceae</taxon>
        <taxon>Porphyromonas</taxon>
    </lineage>
</organism>
<dbReference type="Gene3D" id="3.40.50.1820">
    <property type="entry name" value="alpha/beta hydrolase"/>
    <property type="match status" value="1"/>
</dbReference>
<evidence type="ECO:0000313" key="6">
    <source>
        <dbReference type="Proteomes" id="UP001628220"/>
    </source>
</evidence>
<comment type="caution">
    <text evidence="5">The sequence shown here is derived from an EMBL/GenBank/DDBJ whole genome shotgun (WGS) entry which is preliminary data.</text>
</comment>
<accession>A0ABQ0E005</accession>
<dbReference type="InterPro" id="IPR002469">
    <property type="entry name" value="Peptidase_S9B_N"/>
</dbReference>
<keyword evidence="2" id="KW-0378">Hydrolase</keyword>
<dbReference type="SUPFAM" id="SSF82171">
    <property type="entry name" value="DPP6 N-terminal domain-like"/>
    <property type="match status" value="1"/>
</dbReference>
<dbReference type="InterPro" id="IPR001375">
    <property type="entry name" value="Peptidase_S9_cat"/>
</dbReference>
<reference evidence="5 6" key="1">
    <citation type="journal article" date="2025" name="Int. J. Syst. Evol. Microbiol.">
        <title>Desulfovibrio falkowii sp. nov., Porphyromonas miyakawae sp. nov., Mediterraneibacter flintii sp. nov. and Owariibacterium komagatae gen. nov., sp. nov., isolated from human faeces.</title>
        <authorList>
            <person name="Hamaguchi T."/>
            <person name="Ohara M."/>
            <person name="Hisatomi A."/>
            <person name="Sekiguchi K."/>
            <person name="Takeda J.I."/>
            <person name="Ueyama J."/>
            <person name="Ito M."/>
            <person name="Nishiwaki H."/>
            <person name="Ogi T."/>
            <person name="Hirayama M."/>
            <person name="Ohkuma M."/>
            <person name="Sakamoto M."/>
            <person name="Ohno K."/>
        </authorList>
    </citation>
    <scope>NUCLEOTIDE SEQUENCE [LARGE SCALE GENOMIC DNA]</scope>
    <source>
        <strain evidence="5 6">13CB11C</strain>
    </source>
</reference>
<evidence type="ECO:0000259" key="4">
    <source>
        <dbReference type="Pfam" id="PF00930"/>
    </source>
</evidence>
<feature type="domain" description="Dipeptidylpeptidase IV N-terminal" evidence="4">
    <location>
        <begin position="118"/>
        <end position="458"/>
    </location>
</feature>
<proteinExistence type="predicted"/>
<sequence>MNRHTNIFGISLFLIGLLLGVVPCQNIHAQIAVSSSTHAGSLITLEEVTGGAFYDRFTGARIMPFPGDGDMYTSISRDGRKINLYSYKTGKEVASIVDLLSARGGDQIDRIWSYTIAPSGKKVLLQTEPELIYRRSFKAKTFVYDVATQSVAPLSGKEDKVMIPTFSPDGRMIAFVRDNNIFIKKLDFNSEVAVTTDGRINEIINGSTDWVYEEEFAVTSLLSWSEDAATLAYVSTDESAVKPYTLTYYGDSLYPAMYSYKYPKAGEDNSVVSVRIYDVLTKGTHTIKLPLEKDSYIPRITFTPQEGQLAVVTLNRRQNDLRLFMVNPKTTIAREVLREQDKCYISEQYIHTLVIDAEGFVMQSDRSGYSHLYRFNKQGVMTKQLTSGDYDVTDFYGVDRNGNAYYQAALPNPGERRIYRVSPKGKSMLLAGDKGFNIARFGQDFRWFILEHSTRQMPRTYSVCSGKDGKSVRILMDNSALRTKLASIARPESSFTTLTTPAGHSLRAELIKPLNFDEGRQYPLVMIQYSGPESQQVADQFSMGWEEYLAQQGFFVAIVDGRGTGARGSEWRKNTYMSIGVKETEDQIAAAHELGKLPYIDASKIAIWGWSYGGYMVLRSLCCGEGVFAAGIAVAPVTDFAFYDTIYTERYMRTPQENPTGYKSSSVLPIATNLKGKLLLIYGAVDDNVHPQNSMCFSEILIQNNIAFDMAVYPDSDHSIYGGNRRLHLYTKMTNFLKQNLQ</sequence>